<protein>
    <submittedName>
        <fullName evidence="1">Uncharacterized protein</fullName>
    </submittedName>
</protein>
<accession>A0A8S9X2L2</accession>
<dbReference type="Pfam" id="PF22574">
    <property type="entry name" value="SPMIP8"/>
    <property type="match status" value="1"/>
</dbReference>
<organism evidence="1 2">
    <name type="scientific">Apolygus lucorum</name>
    <name type="common">Small green plant bug</name>
    <name type="synonym">Lygocoris lucorum</name>
    <dbReference type="NCBI Taxonomy" id="248454"/>
    <lineage>
        <taxon>Eukaryota</taxon>
        <taxon>Metazoa</taxon>
        <taxon>Ecdysozoa</taxon>
        <taxon>Arthropoda</taxon>
        <taxon>Hexapoda</taxon>
        <taxon>Insecta</taxon>
        <taxon>Pterygota</taxon>
        <taxon>Neoptera</taxon>
        <taxon>Paraneoptera</taxon>
        <taxon>Hemiptera</taxon>
        <taxon>Heteroptera</taxon>
        <taxon>Panheteroptera</taxon>
        <taxon>Cimicomorpha</taxon>
        <taxon>Miridae</taxon>
        <taxon>Mirini</taxon>
        <taxon>Apolygus</taxon>
    </lineage>
</organism>
<comment type="caution">
    <text evidence="1">The sequence shown here is derived from an EMBL/GenBank/DDBJ whole genome shotgun (WGS) entry which is preliminary data.</text>
</comment>
<proteinExistence type="predicted"/>
<reference evidence="1" key="1">
    <citation type="journal article" date="2021" name="Mol. Ecol. Resour.">
        <title>Apolygus lucorum genome provides insights into omnivorousness and mesophyll feeding.</title>
        <authorList>
            <person name="Liu Y."/>
            <person name="Liu H."/>
            <person name="Wang H."/>
            <person name="Huang T."/>
            <person name="Liu B."/>
            <person name="Yang B."/>
            <person name="Yin L."/>
            <person name="Li B."/>
            <person name="Zhang Y."/>
            <person name="Zhang S."/>
            <person name="Jiang F."/>
            <person name="Zhang X."/>
            <person name="Ren Y."/>
            <person name="Wang B."/>
            <person name="Wang S."/>
            <person name="Lu Y."/>
            <person name="Wu K."/>
            <person name="Fan W."/>
            <person name="Wang G."/>
        </authorList>
    </citation>
    <scope>NUCLEOTIDE SEQUENCE</scope>
    <source>
        <strain evidence="1">12Hb</strain>
    </source>
</reference>
<keyword evidence="2" id="KW-1185">Reference proteome</keyword>
<dbReference type="AlphaFoldDB" id="A0A8S9X2L2"/>
<dbReference type="InterPro" id="IPR034584">
    <property type="entry name" value="SPMIP8"/>
</dbReference>
<dbReference type="EMBL" id="WIXP02000011">
    <property type="protein sequence ID" value="KAF6202704.1"/>
    <property type="molecule type" value="Genomic_DNA"/>
</dbReference>
<sequence>MEAASIPERPVEKCTRCADVCAAKELTKLAGAKTTLYNPHLASFKKAYRDTTLGKLSDEHCRTTLPYGVNDLSTEKYFNYDPPSCFIPKFGMMDLQELERSREEEKFDEDVRKTLEDVYQKTQGAFVMPIGRVIQIPTVKKISYLNFRVRLMTPEPSQKWRQFVHEKDLHYPYGGIEFVRNKFGKTLGMAEITKKEGEPVGIPFELQANQRAAELIAPVPHNQKIIKNEEF</sequence>
<evidence type="ECO:0000313" key="2">
    <source>
        <dbReference type="Proteomes" id="UP000466442"/>
    </source>
</evidence>
<evidence type="ECO:0000313" key="1">
    <source>
        <dbReference type="EMBL" id="KAF6202704.1"/>
    </source>
</evidence>
<dbReference type="Proteomes" id="UP000466442">
    <property type="component" value="Unassembled WGS sequence"/>
</dbReference>
<dbReference type="OrthoDB" id="6604329at2759"/>
<name>A0A8S9X2L2_APOLU</name>
<gene>
    <name evidence="1" type="ORF">GE061_003106</name>
</gene>